<reference evidence="2" key="1">
    <citation type="journal article" date="2011" name="Nature">
        <title>Genome sequence and analysis of the tuber crop potato.</title>
        <authorList>
            <consortium name="The Potato Genome Sequencing Consortium"/>
        </authorList>
    </citation>
    <scope>NUCLEOTIDE SEQUENCE [LARGE SCALE GENOMIC DNA]</scope>
    <source>
        <strain evidence="2">cv. DM1-3 516 R44</strain>
    </source>
</reference>
<dbReference type="EnsemblPlants" id="PGSC0003DMT400091691">
    <property type="protein sequence ID" value="PGSC0003DMT400091691"/>
    <property type="gene ID" value="PGSC0003DMG400041262"/>
</dbReference>
<dbReference type="AlphaFoldDB" id="M1DN70"/>
<dbReference type="Proteomes" id="UP000011115">
    <property type="component" value="Unassembled WGS sequence"/>
</dbReference>
<dbReference type="HOGENOM" id="CLU_2175574_0_0_1"/>
<accession>M1DN70</accession>
<protein>
    <submittedName>
        <fullName evidence="1">Uncharacterized protein</fullName>
    </submittedName>
</protein>
<evidence type="ECO:0000313" key="2">
    <source>
        <dbReference type="Proteomes" id="UP000011115"/>
    </source>
</evidence>
<organism evidence="1 2">
    <name type="scientific">Solanum tuberosum</name>
    <name type="common">Potato</name>
    <dbReference type="NCBI Taxonomy" id="4113"/>
    <lineage>
        <taxon>Eukaryota</taxon>
        <taxon>Viridiplantae</taxon>
        <taxon>Streptophyta</taxon>
        <taxon>Embryophyta</taxon>
        <taxon>Tracheophyta</taxon>
        <taxon>Spermatophyta</taxon>
        <taxon>Magnoliopsida</taxon>
        <taxon>eudicotyledons</taxon>
        <taxon>Gunneridae</taxon>
        <taxon>Pentapetalae</taxon>
        <taxon>asterids</taxon>
        <taxon>lamiids</taxon>
        <taxon>Solanales</taxon>
        <taxon>Solanaceae</taxon>
        <taxon>Solanoideae</taxon>
        <taxon>Solaneae</taxon>
        <taxon>Solanum</taxon>
    </lineage>
</organism>
<evidence type="ECO:0000313" key="1">
    <source>
        <dbReference type="EnsemblPlants" id="PGSC0003DMT400091691"/>
    </source>
</evidence>
<dbReference type="InParanoid" id="M1DN70"/>
<proteinExistence type="predicted"/>
<name>M1DN70_SOLTU</name>
<reference evidence="1" key="2">
    <citation type="submission" date="2015-06" db="UniProtKB">
        <authorList>
            <consortium name="EnsemblPlants"/>
        </authorList>
    </citation>
    <scope>IDENTIFICATION</scope>
    <source>
        <strain evidence="1">DM1-3 516 R44</strain>
    </source>
</reference>
<dbReference type="Gramene" id="PGSC0003DMT400091691">
    <property type="protein sequence ID" value="PGSC0003DMT400091691"/>
    <property type="gene ID" value="PGSC0003DMG400041262"/>
</dbReference>
<sequence>MHPVKCTIRRQEALGSPVSFPSLIQDEAGNERFEIKGVHRIFCDLLEKLELCLKELESQLVWLTKKEIRQCFSLKMHRERKDKNEELYKMFICRSHLLEELFEEIGHVDP</sequence>
<keyword evidence="2" id="KW-1185">Reference proteome</keyword>
<dbReference type="PaxDb" id="4113-PGSC0003DMT400091691"/>